<evidence type="ECO:0000313" key="9">
    <source>
        <dbReference type="EMBL" id="TMQ66899.1"/>
    </source>
</evidence>
<dbReference type="PROSITE" id="PS50106">
    <property type="entry name" value="PDZ"/>
    <property type="match status" value="1"/>
</dbReference>
<dbReference type="InterPro" id="IPR036034">
    <property type="entry name" value="PDZ_sf"/>
</dbReference>
<dbReference type="InterPro" id="IPR041489">
    <property type="entry name" value="PDZ_6"/>
</dbReference>
<feature type="compositionally biased region" description="Polar residues" evidence="7">
    <location>
        <begin position="379"/>
        <end position="398"/>
    </location>
</feature>
<dbReference type="Proteomes" id="UP000317691">
    <property type="component" value="Unassembled WGS sequence"/>
</dbReference>
<dbReference type="CDD" id="cd07342">
    <property type="entry name" value="M48C_Oma1_like"/>
    <property type="match status" value="1"/>
</dbReference>
<sequence>MPQIRSALARLSLSAILFILLDLMIPSCAPTLKQMPVSESAARSEAEKQREMALEVWVKKQDRLGAVSYRLTRASAELCGEQRAIYGFVAHDVGSYSKDYREAAIKYFGLGDCPVVRNVQPNFPAALAGLQPGDSLKAINGKSVEGKTTLQAMEMLLKASSSTDSLKLDVRRKGQILNLSMLGVPACDYPVLATEDDVVNAYADGEKVFIASGMLRFTEDDDELAFVVGHELSHDALGHIGKKKGNSLLGAILDVAVAATTGVNTGGMFSNAAANAFSQRFEAEADYEGLYMAARAGFDITKAPNFWRRMAAEHPGSIKKNFTASHPSTPERFIAMENAVTEIQSKRNRGIALVPEKASERGPSTSRPTSTIPTRPDSAEQSNAGSSRVPSDTLTTARATRDSTKQHGDAPFKVILGDGSVIPARSVRPWGVGQVKVTSPMGQSQYIDSSSIRSILDQDGHDWTEDVVDRGKRLPRE</sequence>
<dbReference type="Pfam" id="PF17820">
    <property type="entry name" value="PDZ_6"/>
    <property type="match status" value="1"/>
</dbReference>
<evidence type="ECO:0000256" key="1">
    <source>
        <dbReference type="ARBA" id="ARBA00001947"/>
    </source>
</evidence>
<dbReference type="GO" id="GO:0051603">
    <property type="term" value="P:proteolysis involved in protein catabolic process"/>
    <property type="evidence" value="ECO:0007669"/>
    <property type="project" value="TreeGrafter"/>
</dbReference>
<accession>A0A538TTE8</accession>
<dbReference type="EMBL" id="VBOZ01000007">
    <property type="protein sequence ID" value="TMQ66899.1"/>
    <property type="molecule type" value="Genomic_DNA"/>
</dbReference>
<evidence type="ECO:0000313" key="10">
    <source>
        <dbReference type="Proteomes" id="UP000317691"/>
    </source>
</evidence>
<feature type="region of interest" description="Disordered" evidence="7">
    <location>
        <begin position="346"/>
        <end position="411"/>
    </location>
</feature>
<organism evidence="9 10">
    <name type="scientific">Eiseniibacteriota bacterium</name>
    <dbReference type="NCBI Taxonomy" id="2212470"/>
    <lineage>
        <taxon>Bacteria</taxon>
        <taxon>Candidatus Eiseniibacteriota</taxon>
    </lineage>
</organism>
<feature type="compositionally biased region" description="Basic and acidic residues" evidence="7">
    <location>
        <begin position="399"/>
        <end position="410"/>
    </location>
</feature>
<evidence type="ECO:0000256" key="6">
    <source>
        <dbReference type="ARBA" id="ARBA00023049"/>
    </source>
</evidence>
<evidence type="ECO:0000256" key="2">
    <source>
        <dbReference type="ARBA" id="ARBA00022670"/>
    </source>
</evidence>
<dbReference type="GO" id="GO:0046872">
    <property type="term" value="F:metal ion binding"/>
    <property type="evidence" value="ECO:0007669"/>
    <property type="project" value="UniProtKB-KW"/>
</dbReference>
<evidence type="ECO:0000259" key="8">
    <source>
        <dbReference type="PROSITE" id="PS50106"/>
    </source>
</evidence>
<dbReference type="InterPro" id="IPR001915">
    <property type="entry name" value="Peptidase_M48"/>
</dbReference>
<dbReference type="PANTHER" id="PTHR22726:SF1">
    <property type="entry name" value="METALLOENDOPEPTIDASE OMA1, MITOCHONDRIAL"/>
    <property type="match status" value="1"/>
</dbReference>
<dbReference type="PANTHER" id="PTHR22726">
    <property type="entry name" value="METALLOENDOPEPTIDASE OMA1"/>
    <property type="match status" value="1"/>
</dbReference>
<feature type="compositionally biased region" description="Low complexity" evidence="7">
    <location>
        <begin position="363"/>
        <end position="376"/>
    </location>
</feature>
<gene>
    <name evidence="9" type="ORF">E6K79_01205</name>
</gene>
<keyword evidence="4" id="KW-0378">Hydrolase</keyword>
<dbReference type="InterPro" id="IPR001478">
    <property type="entry name" value="PDZ"/>
</dbReference>
<comment type="cofactor">
    <cofactor evidence="1">
        <name>Zn(2+)</name>
        <dbReference type="ChEBI" id="CHEBI:29105"/>
    </cofactor>
</comment>
<protein>
    <submittedName>
        <fullName evidence="9">PDZ domain-containing protein</fullName>
    </submittedName>
</protein>
<evidence type="ECO:0000256" key="7">
    <source>
        <dbReference type="SAM" id="MobiDB-lite"/>
    </source>
</evidence>
<dbReference type="Gene3D" id="2.30.42.10">
    <property type="match status" value="1"/>
</dbReference>
<keyword evidence="6" id="KW-0482">Metalloprotease</keyword>
<dbReference type="Pfam" id="PF01435">
    <property type="entry name" value="Peptidase_M48"/>
    <property type="match status" value="1"/>
</dbReference>
<dbReference type="GO" id="GO:0016020">
    <property type="term" value="C:membrane"/>
    <property type="evidence" value="ECO:0007669"/>
    <property type="project" value="TreeGrafter"/>
</dbReference>
<evidence type="ECO:0000256" key="5">
    <source>
        <dbReference type="ARBA" id="ARBA00022833"/>
    </source>
</evidence>
<feature type="domain" description="PDZ" evidence="8">
    <location>
        <begin position="115"/>
        <end position="161"/>
    </location>
</feature>
<reference evidence="9 10" key="1">
    <citation type="journal article" date="2019" name="Nat. Microbiol.">
        <title>Mediterranean grassland soil C-N compound turnover is dependent on rainfall and depth, and is mediated by genomically divergent microorganisms.</title>
        <authorList>
            <person name="Diamond S."/>
            <person name="Andeer P.F."/>
            <person name="Li Z."/>
            <person name="Crits-Christoph A."/>
            <person name="Burstein D."/>
            <person name="Anantharaman K."/>
            <person name="Lane K.R."/>
            <person name="Thomas B.C."/>
            <person name="Pan C."/>
            <person name="Northen T.R."/>
            <person name="Banfield J.F."/>
        </authorList>
    </citation>
    <scope>NUCLEOTIDE SEQUENCE [LARGE SCALE GENOMIC DNA]</scope>
    <source>
        <strain evidence="9">WS_9</strain>
    </source>
</reference>
<dbReference type="SUPFAM" id="SSF50156">
    <property type="entry name" value="PDZ domain-like"/>
    <property type="match status" value="1"/>
</dbReference>
<evidence type="ECO:0000256" key="3">
    <source>
        <dbReference type="ARBA" id="ARBA00022723"/>
    </source>
</evidence>
<name>A0A538TTE8_UNCEI</name>
<dbReference type="GO" id="GO:0004222">
    <property type="term" value="F:metalloendopeptidase activity"/>
    <property type="evidence" value="ECO:0007669"/>
    <property type="project" value="InterPro"/>
</dbReference>
<keyword evidence="3" id="KW-0479">Metal-binding</keyword>
<evidence type="ECO:0000256" key="4">
    <source>
        <dbReference type="ARBA" id="ARBA00022801"/>
    </source>
</evidence>
<proteinExistence type="predicted"/>
<comment type="caution">
    <text evidence="9">The sequence shown here is derived from an EMBL/GenBank/DDBJ whole genome shotgun (WGS) entry which is preliminary data.</text>
</comment>
<dbReference type="Gene3D" id="3.30.2010.10">
    <property type="entry name" value="Metalloproteases ('zincins'), catalytic domain"/>
    <property type="match status" value="1"/>
</dbReference>
<dbReference type="SMART" id="SM00228">
    <property type="entry name" value="PDZ"/>
    <property type="match status" value="1"/>
</dbReference>
<dbReference type="InterPro" id="IPR051156">
    <property type="entry name" value="Mito/Outer_Membr_Metalloprot"/>
</dbReference>
<keyword evidence="2" id="KW-0645">Protease</keyword>
<keyword evidence="5" id="KW-0862">Zinc</keyword>
<dbReference type="AlphaFoldDB" id="A0A538TTE8"/>